<dbReference type="RefSeq" id="WP_015747224.1">
    <property type="nucleotide sequence ID" value="NC_013235.1"/>
</dbReference>
<evidence type="ECO:0000313" key="5">
    <source>
        <dbReference type="Proteomes" id="UP000002218"/>
    </source>
</evidence>
<evidence type="ECO:0000313" key="4">
    <source>
        <dbReference type="EMBL" id="ACV78323.1"/>
    </source>
</evidence>
<protein>
    <submittedName>
        <fullName evidence="4">Uncharacterized protein</fullName>
    </submittedName>
</protein>
<dbReference type="InParanoid" id="C8XHB7"/>
<organism evidence="4 5">
    <name type="scientific">Nakamurella multipartita (strain ATCC 700099 / DSM 44233 / CIP 104796 / JCM 9543 / NBRC 105858 / Y-104)</name>
    <name type="common">Microsphaera multipartita</name>
    <dbReference type="NCBI Taxonomy" id="479431"/>
    <lineage>
        <taxon>Bacteria</taxon>
        <taxon>Bacillati</taxon>
        <taxon>Actinomycetota</taxon>
        <taxon>Actinomycetes</taxon>
        <taxon>Nakamurellales</taxon>
        <taxon>Nakamurellaceae</taxon>
        <taxon>Nakamurella</taxon>
    </lineage>
</organism>
<dbReference type="eggNOG" id="COG4758">
    <property type="taxonomic scope" value="Bacteria"/>
</dbReference>
<name>C8XHB7_NAKMY</name>
<feature type="region of interest" description="Disordered" evidence="1">
    <location>
        <begin position="1"/>
        <end position="21"/>
    </location>
</feature>
<dbReference type="InterPro" id="IPR012551">
    <property type="entry name" value="DUF1707_SHOCT-like"/>
</dbReference>
<feature type="compositionally biased region" description="Polar residues" evidence="1">
    <location>
        <begin position="80"/>
        <end position="96"/>
    </location>
</feature>
<gene>
    <name evidence="4" type="ordered locus">Namu_1934</name>
</gene>
<sequence>MTAHADQPNDPGQLRASDDDRNAVARILQTASDEGRITPVELQERLDTLYRTKTLRELEPLTWDLPGHRELAPRPAATPVSLNKPTAGSTTERIGGTPTSSVAIGIMSGATRAGAWVVPAQFSAVAVMGGVDIDLTKARFAERQVTITALAIMGGIDIVVPEDVTVVVNGVGLMGSFEDNARTPGTVDGPVVRINGLALMGGVDVHLPKGTRTERNG</sequence>
<dbReference type="PANTHER" id="PTHR40763">
    <property type="entry name" value="MEMBRANE PROTEIN-RELATED"/>
    <property type="match status" value="1"/>
</dbReference>
<dbReference type="STRING" id="479431.Namu_1934"/>
<proteinExistence type="predicted"/>
<dbReference type="KEGG" id="nml:Namu_1934"/>
<reference evidence="5" key="1">
    <citation type="submission" date="2009-09" db="EMBL/GenBank/DDBJ databases">
        <title>The complete genome of Nakamurella multipartita DSM 44233.</title>
        <authorList>
            <consortium name="US DOE Joint Genome Institute (JGI-PGF)"/>
            <person name="Lucas S."/>
            <person name="Copeland A."/>
            <person name="Lapidus A."/>
            <person name="Glavina del Rio T."/>
            <person name="Dalin E."/>
            <person name="Tice H."/>
            <person name="Bruce D."/>
            <person name="Goodwin L."/>
            <person name="Pitluck S."/>
            <person name="Kyrpides N."/>
            <person name="Mavromatis K."/>
            <person name="Ivanova N."/>
            <person name="Ovchinnikova G."/>
            <person name="Sims D."/>
            <person name="Meincke L."/>
            <person name="Brettin T."/>
            <person name="Detter J.C."/>
            <person name="Han C."/>
            <person name="Larimer F."/>
            <person name="Land M."/>
            <person name="Hauser L."/>
            <person name="Markowitz V."/>
            <person name="Cheng J.-F."/>
            <person name="Hugenholtz P."/>
            <person name="Woyke T."/>
            <person name="Wu D."/>
            <person name="Klenk H.-P."/>
            <person name="Eisen J.A."/>
        </authorList>
    </citation>
    <scope>NUCLEOTIDE SEQUENCE [LARGE SCALE GENOMIC DNA]</scope>
    <source>
        <strain evidence="5">ATCC 700099 / DSM 44233 / CIP 104796 / JCM 9543 / NBRC 105858 / Y-104</strain>
    </source>
</reference>
<evidence type="ECO:0000259" key="3">
    <source>
        <dbReference type="Pfam" id="PF09922"/>
    </source>
</evidence>
<evidence type="ECO:0000259" key="2">
    <source>
        <dbReference type="Pfam" id="PF08044"/>
    </source>
</evidence>
<dbReference type="HOGENOM" id="CLU_075817_0_0_11"/>
<dbReference type="Pfam" id="PF09922">
    <property type="entry name" value="LiaF-like_C"/>
    <property type="match status" value="1"/>
</dbReference>
<dbReference type="PANTHER" id="PTHR40763:SF4">
    <property type="entry name" value="DUF1707 DOMAIN-CONTAINING PROTEIN"/>
    <property type="match status" value="1"/>
</dbReference>
<reference evidence="4 5" key="2">
    <citation type="journal article" date="2010" name="Stand. Genomic Sci.">
        <title>Complete genome sequence of Nakamurella multipartita type strain (Y-104).</title>
        <authorList>
            <person name="Tice H."/>
            <person name="Mayilraj S."/>
            <person name="Sims D."/>
            <person name="Lapidus A."/>
            <person name="Nolan M."/>
            <person name="Lucas S."/>
            <person name="Glavina Del Rio T."/>
            <person name="Copeland A."/>
            <person name="Cheng J.F."/>
            <person name="Meincke L."/>
            <person name="Bruce D."/>
            <person name="Goodwin L."/>
            <person name="Pitluck S."/>
            <person name="Ivanova N."/>
            <person name="Mavromatis K."/>
            <person name="Ovchinnikova G."/>
            <person name="Pati A."/>
            <person name="Chen A."/>
            <person name="Palaniappan K."/>
            <person name="Land M."/>
            <person name="Hauser L."/>
            <person name="Chang Y.J."/>
            <person name="Jeffries C.D."/>
            <person name="Detter J.C."/>
            <person name="Brettin T."/>
            <person name="Rohde M."/>
            <person name="Goker M."/>
            <person name="Bristow J."/>
            <person name="Eisen J.A."/>
            <person name="Markowitz V."/>
            <person name="Hugenholtz P."/>
            <person name="Kyrpides N.C."/>
            <person name="Klenk H.P."/>
            <person name="Chen F."/>
        </authorList>
    </citation>
    <scope>NUCLEOTIDE SEQUENCE [LARGE SCALE GENOMIC DNA]</scope>
    <source>
        <strain evidence="5">ATCC 700099 / DSM 44233 / CIP 104796 / JCM 9543 / NBRC 105858 / Y-104</strain>
    </source>
</reference>
<dbReference type="Pfam" id="PF08044">
    <property type="entry name" value="DUF1707"/>
    <property type="match status" value="1"/>
</dbReference>
<dbReference type="InterPro" id="IPR024425">
    <property type="entry name" value="LiaF-like_C"/>
</dbReference>
<feature type="domain" description="DUF1707" evidence="2">
    <location>
        <begin position="14"/>
        <end position="66"/>
    </location>
</feature>
<dbReference type="EMBL" id="CP001737">
    <property type="protein sequence ID" value="ACV78323.1"/>
    <property type="molecule type" value="Genomic_DNA"/>
</dbReference>
<feature type="region of interest" description="Disordered" evidence="1">
    <location>
        <begin position="72"/>
        <end position="96"/>
    </location>
</feature>
<dbReference type="OrthoDB" id="3625082at2"/>
<dbReference type="AlphaFoldDB" id="C8XHB7"/>
<accession>C8XHB7</accession>
<keyword evidence="5" id="KW-1185">Reference proteome</keyword>
<feature type="domain" description="Cell wall-active antibiotics response LiaF-like C-terminal" evidence="3">
    <location>
        <begin position="124"/>
        <end position="178"/>
    </location>
</feature>
<dbReference type="Proteomes" id="UP000002218">
    <property type="component" value="Chromosome"/>
</dbReference>
<evidence type="ECO:0000256" key="1">
    <source>
        <dbReference type="SAM" id="MobiDB-lite"/>
    </source>
</evidence>